<accession>A0ABD0JTE2</accession>
<sequence length="176" mass="19634">MQNPSSRRNGFVKLSGYSRHWDLMFVKCCCLPTQSQVVTPPEGCLALEKGGSLKMLTCKIAIQDASKVFSKSSTAVEELISAGENGIVCLYNGNSDDSLDGLRYKNVQRKGICECSTFVQVHQCCSQVHSMRAHLQVQQWTDTNWSLDPDGDGVFRMTTLNLACLICRMLPRLFCR</sequence>
<keyword evidence="2" id="KW-1185">Reference proteome</keyword>
<protein>
    <submittedName>
        <fullName evidence="1">Uncharacterized protein</fullName>
    </submittedName>
</protein>
<dbReference type="AlphaFoldDB" id="A0ABD0JTE2"/>
<proteinExistence type="predicted"/>
<evidence type="ECO:0000313" key="1">
    <source>
        <dbReference type="EMBL" id="KAK7477909.1"/>
    </source>
</evidence>
<reference evidence="1 2" key="1">
    <citation type="journal article" date="2023" name="Sci. Data">
        <title>Genome assembly of the Korean intertidal mud-creeper Batillaria attramentaria.</title>
        <authorList>
            <person name="Patra A.K."/>
            <person name="Ho P.T."/>
            <person name="Jun S."/>
            <person name="Lee S.J."/>
            <person name="Kim Y."/>
            <person name="Won Y.J."/>
        </authorList>
    </citation>
    <scope>NUCLEOTIDE SEQUENCE [LARGE SCALE GENOMIC DNA]</scope>
    <source>
        <strain evidence="1">Wonlab-2016</strain>
    </source>
</reference>
<dbReference type="Proteomes" id="UP001519460">
    <property type="component" value="Unassembled WGS sequence"/>
</dbReference>
<evidence type="ECO:0000313" key="2">
    <source>
        <dbReference type="Proteomes" id="UP001519460"/>
    </source>
</evidence>
<gene>
    <name evidence="1" type="ORF">BaRGS_00030818</name>
</gene>
<name>A0ABD0JTE2_9CAEN</name>
<organism evidence="1 2">
    <name type="scientific">Batillaria attramentaria</name>
    <dbReference type="NCBI Taxonomy" id="370345"/>
    <lineage>
        <taxon>Eukaryota</taxon>
        <taxon>Metazoa</taxon>
        <taxon>Spiralia</taxon>
        <taxon>Lophotrochozoa</taxon>
        <taxon>Mollusca</taxon>
        <taxon>Gastropoda</taxon>
        <taxon>Caenogastropoda</taxon>
        <taxon>Sorbeoconcha</taxon>
        <taxon>Cerithioidea</taxon>
        <taxon>Batillariidae</taxon>
        <taxon>Batillaria</taxon>
    </lineage>
</organism>
<comment type="caution">
    <text evidence="1">The sequence shown here is derived from an EMBL/GenBank/DDBJ whole genome shotgun (WGS) entry which is preliminary data.</text>
</comment>
<dbReference type="EMBL" id="JACVVK020000338">
    <property type="protein sequence ID" value="KAK7477909.1"/>
    <property type="molecule type" value="Genomic_DNA"/>
</dbReference>